<reference evidence="2" key="1">
    <citation type="journal article" date="2020" name="mSystems">
        <title>Genome- and Community-Level Interaction Insights into Carbon Utilization and Element Cycling Functions of Hydrothermarchaeota in Hydrothermal Sediment.</title>
        <authorList>
            <person name="Zhou Z."/>
            <person name="Liu Y."/>
            <person name="Xu W."/>
            <person name="Pan J."/>
            <person name="Luo Z.H."/>
            <person name="Li M."/>
        </authorList>
    </citation>
    <scope>NUCLEOTIDE SEQUENCE [LARGE SCALE GENOMIC DNA]</scope>
    <source>
        <strain evidence="2">HyVt-369</strain>
    </source>
</reference>
<comment type="caution">
    <text evidence="2">The sequence shown here is derived from an EMBL/GenBank/DDBJ whole genome shotgun (WGS) entry which is preliminary data.</text>
</comment>
<dbReference type="AlphaFoldDB" id="A0A7C1SPR6"/>
<feature type="compositionally biased region" description="Basic and acidic residues" evidence="1">
    <location>
        <begin position="87"/>
        <end position="108"/>
    </location>
</feature>
<evidence type="ECO:0000256" key="1">
    <source>
        <dbReference type="SAM" id="MobiDB-lite"/>
    </source>
</evidence>
<feature type="compositionally biased region" description="Basic and acidic residues" evidence="1">
    <location>
        <begin position="1"/>
        <end position="25"/>
    </location>
</feature>
<protein>
    <submittedName>
        <fullName evidence="2">Uncharacterized protein</fullName>
    </submittedName>
</protein>
<name>A0A7C1SPR6_UNCC3</name>
<dbReference type="EMBL" id="DRHL01000046">
    <property type="protein sequence ID" value="HEB13515.1"/>
    <property type="molecule type" value="Genomic_DNA"/>
</dbReference>
<feature type="region of interest" description="Disordered" evidence="1">
    <location>
        <begin position="1"/>
        <end position="26"/>
    </location>
</feature>
<organism evidence="2">
    <name type="scientific">candidate division CPR3 bacterium</name>
    <dbReference type="NCBI Taxonomy" id="2268181"/>
    <lineage>
        <taxon>Bacteria</taxon>
        <taxon>Bacteria division CPR3</taxon>
    </lineage>
</organism>
<accession>A0A7C1SPR6</accession>
<gene>
    <name evidence="2" type="ORF">ENI13_00880</name>
</gene>
<feature type="region of interest" description="Disordered" evidence="1">
    <location>
        <begin position="81"/>
        <end position="108"/>
    </location>
</feature>
<dbReference type="Proteomes" id="UP000885695">
    <property type="component" value="Unassembled WGS sequence"/>
</dbReference>
<sequence length="108" mass="12605">MKKSKDYIKGYEDGREEGEKFDHSAYPHILKHTIPGGGCKEEDMDSAVKEFEEQKIEKIRQEQIQADIKIVEGIKSSYQPLTSELHPNTKENIIRKLRSQRSEEDKEK</sequence>
<evidence type="ECO:0000313" key="2">
    <source>
        <dbReference type="EMBL" id="HEB13515.1"/>
    </source>
</evidence>
<proteinExistence type="predicted"/>